<dbReference type="Pfam" id="PF00230">
    <property type="entry name" value="MIP"/>
    <property type="match status" value="1"/>
</dbReference>
<dbReference type="InterPro" id="IPR023271">
    <property type="entry name" value="Aquaporin-like"/>
</dbReference>
<evidence type="ECO:0000256" key="1">
    <source>
        <dbReference type="ARBA" id="ARBA00004651"/>
    </source>
</evidence>
<feature type="transmembrane region" description="Helical" evidence="11">
    <location>
        <begin position="81"/>
        <end position="103"/>
    </location>
</feature>
<keyword evidence="13" id="KW-1185">Reference proteome</keyword>
<keyword evidence="6 10" id="KW-0812">Transmembrane</keyword>
<dbReference type="PROSITE" id="PS51257">
    <property type="entry name" value="PROKAR_LIPOPROTEIN"/>
    <property type="match status" value="1"/>
</dbReference>
<evidence type="ECO:0000256" key="2">
    <source>
        <dbReference type="ARBA" id="ARBA00006175"/>
    </source>
</evidence>
<dbReference type="InterPro" id="IPR000425">
    <property type="entry name" value="MIP"/>
</dbReference>
<dbReference type="PANTHER" id="PTHR19139:SF199">
    <property type="entry name" value="MIP17260P"/>
    <property type="match status" value="1"/>
</dbReference>
<dbReference type="NCBIfam" id="TIGR00861">
    <property type="entry name" value="MIP"/>
    <property type="match status" value="1"/>
</dbReference>
<feature type="transmembrane region" description="Helical" evidence="11">
    <location>
        <begin position="129"/>
        <end position="149"/>
    </location>
</feature>
<feature type="transmembrane region" description="Helical" evidence="11">
    <location>
        <begin position="201"/>
        <end position="223"/>
    </location>
</feature>
<evidence type="ECO:0000256" key="8">
    <source>
        <dbReference type="ARBA" id="ARBA00022989"/>
    </source>
</evidence>
<dbReference type="EMBL" id="BQKE01000001">
    <property type="protein sequence ID" value="GJM59537.1"/>
    <property type="molecule type" value="Genomic_DNA"/>
</dbReference>
<evidence type="ECO:0000256" key="5">
    <source>
        <dbReference type="ARBA" id="ARBA00022519"/>
    </source>
</evidence>
<dbReference type="PROSITE" id="PS00221">
    <property type="entry name" value="MIP"/>
    <property type="match status" value="1"/>
</dbReference>
<sequence>MEVKATTKYFAEFIGTMVLVLVGCGSAVFAGGHIGFMGVSFAFGLSVLTMVYTIGPISGCHINPAISISMTVAGKLSTQDALGYIVSQCLGAAVGAGIIYFIANGNPDYDISANGLAANGYGTGSPDGYSMIAGLVAEIVFTALFLLVIFGATSEQAPEGFAGIAIGLALVMIHLVTIPVTNTSVNPARSLGPALFVGGDALSQLWLFWVGPIIGGIIAAIIWKSLFSK</sequence>
<organism evidence="12 13">
    <name type="scientific">Persicobacter diffluens</name>
    <dbReference type="NCBI Taxonomy" id="981"/>
    <lineage>
        <taxon>Bacteria</taxon>
        <taxon>Pseudomonadati</taxon>
        <taxon>Bacteroidota</taxon>
        <taxon>Cytophagia</taxon>
        <taxon>Cytophagales</taxon>
        <taxon>Persicobacteraceae</taxon>
        <taxon>Persicobacter</taxon>
    </lineage>
</organism>
<evidence type="ECO:0000313" key="12">
    <source>
        <dbReference type="EMBL" id="GJM59537.1"/>
    </source>
</evidence>
<evidence type="ECO:0000256" key="4">
    <source>
        <dbReference type="ARBA" id="ARBA00022475"/>
    </source>
</evidence>
<gene>
    <name evidence="12" type="primary">aqpZ</name>
    <name evidence="12" type="ORF">PEDI_00890</name>
</gene>
<proteinExistence type="inferred from homology"/>
<keyword evidence="9 11" id="KW-0472">Membrane</keyword>
<dbReference type="InterPro" id="IPR034294">
    <property type="entry name" value="Aquaporin_transptr"/>
</dbReference>
<dbReference type="Gene3D" id="1.20.1080.10">
    <property type="entry name" value="Glycerol uptake facilitator protein"/>
    <property type="match status" value="1"/>
</dbReference>
<dbReference type="PANTHER" id="PTHR19139">
    <property type="entry name" value="AQUAPORIN TRANSPORTER"/>
    <property type="match status" value="1"/>
</dbReference>
<keyword evidence="8 11" id="KW-1133">Transmembrane helix</keyword>
<keyword evidence="3 10" id="KW-0813">Transport</keyword>
<evidence type="ECO:0000313" key="13">
    <source>
        <dbReference type="Proteomes" id="UP001310022"/>
    </source>
</evidence>
<comment type="subcellular location">
    <subcellularLocation>
        <location evidence="1">Cell membrane</location>
        <topology evidence="1">Multi-pass membrane protein</topology>
    </subcellularLocation>
</comment>
<dbReference type="InterPro" id="IPR022357">
    <property type="entry name" value="MIP_CS"/>
</dbReference>
<dbReference type="PRINTS" id="PR00783">
    <property type="entry name" value="MINTRINSICP"/>
</dbReference>
<dbReference type="GO" id="GO:0015250">
    <property type="term" value="F:water channel activity"/>
    <property type="evidence" value="ECO:0007669"/>
    <property type="project" value="TreeGrafter"/>
</dbReference>
<reference evidence="12 13" key="1">
    <citation type="submission" date="2021-12" db="EMBL/GenBank/DDBJ databases">
        <title>Genome sequencing of bacteria with rrn-lacking chromosome and rrn-plasmid.</title>
        <authorList>
            <person name="Anda M."/>
            <person name="Iwasaki W."/>
        </authorList>
    </citation>
    <scope>NUCLEOTIDE SEQUENCE [LARGE SCALE GENOMIC DNA]</scope>
    <source>
        <strain evidence="12 13">NBRC 15940</strain>
    </source>
</reference>
<dbReference type="AlphaFoldDB" id="A0AAN4VV36"/>
<evidence type="ECO:0000256" key="7">
    <source>
        <dbReference type="ARBA" id="ARBA00022737"/>
    </source>
</evidence>
<name>A0AAN4VV36_9BACT</name>
<dbReference type="RefSeq" id="WP_060687303.1">
    <property type="nucleotide sequence ID" value="NZ_BQKE01000001.1"/>
</dbReference>
<dbReference type="GO" id="GO:0005886">
    <property type="term" value="C:plasma membrane"/>
    <property type="evidence" value="ECO:0007669"/>
    <property type="project" value="UniProtKB-SubCell"/>
</dbReference>
<dbReference type="NCBIfam" id="NF003838">
    <property type="entry name" value="PRK05420.1"/>
    <property type="match status" value="1"/>
</dbReference>
<comment type="similarity">
    <text evidence="2 10">Belongs to the MIP/aquaporin (TC 1.A.8) family.</text>
</comment>
<evidence type="ECO:0000256" key="6">
    <source>
        <dbReference type="ARBA" id="ARBA00022692"/>
    </source>
</evidence>
<keyword evidence="4" id="KW-1003">Cell membrane</keyword>
<evidence type="ECO:0000256" key="9">
    <source>
        <dbReference type="ARBA" id="ARBA00023136"/>
    </source>
</evidence>
<dbReference type="CDD" id="cd00333">
    <property type="entry name" value="MIP"/>
    <property type="match status" value="1"/>
</dbReference>
<dbReference type="SUPFAM" id="SSF81338">
    <property type="entry name" value="Aquaporin-like"/>
    <property type="match status" value="1"/>
</dbReference>
<keyword evidence="7" id="KW-0677">Repeat</keyword>
<feature type="transmembrane region" description="Helical" evidence="11">
    <location>
        <begin position="161"/>
        <end position="181"/>
    </location>
</feature>
<dbReference type="FunFam" id="1.20.1080.10:FF:000007">
    <property type="entry name" value="Aquaporin Z"/>
    <property type="match status" value="1"/>
</dbReference>
<comment type="caution">
    <text evidence="12">The sequence shown here is derived from an EMBL/GenBank/DDBJ whole genome shotgun (WGS) entry which is preliminary data.</text>
</comment>
<feature type="transmembrane region" description="Helical" evidence="11">
    <location>
        <begin position="36"/>
        <end position="60"/>
    </location>
</feature>
<evidence type="ECO:0000256" key="3">
    <source>
        <dbReference type="ARBA" id="ARBA00022448"/>
    </source>
</evidence>
<keyword evidence="5" id="KW-0997">Cell inner membrane</keyword>
<feature type="transmembrane region" description="Helical" evidence="11">
    <location>
        <begin position="9"/>
        <end position="30"/>
    </location>
</feature>
<protein>
    <submittedName>
        <fullName evidence="12">Aquaporin Z</fullName>
    </submittedName>
</protein>
<dbReference type="Proteomes" id="UP001310022">
    <property type="component" value="Unassembled WGS sequence"/>
</dbReference>
<accession>A0AAN4VV36</accession>
<evidence type="ECO:0000256" key="10">
    <source>
        <dbReference type="RuleBase" id="RU000477"/>
    </source>
</evidence>
<evidence type="ECO:0000256" key="11">
    <source>
        <dbReference type="SAM" id="Phobius"/>
    </source>
</evidence>